<gene>
    <name evidence="2" type="primary">106090967</name>
</gene>
<evidence type="ECO:0000313" key="3">
    <source>
        <dbReference type="Proteomes" id="UP000095300"/>
    </source>
</evidence>
<name>A0A1I8Q994_STOCA</name>
<keyword evidence="1" id="KW-1133">Transmembrane helix</keyword>
<proteinExistence type="predicted"/>
<accession>A0A1I8Q994</accession>
<evidence type="ECO:0000256" key="1">
    <source>
        <dbReference type="SAM" id="Phobius"/>
    </source>
</evidence>
<dbReference type="VEuPathDB" id="VectorBase:SCAU015064"/>
<feature type="transmembrane region" description="Helical" evidence="1">
    <location>
        <begin position="9"/>
        <end position="31"/>
    </location>
</feature>
<dbReference type="OrthoDB" id="8118226at2759"/>
<protein>
    <submittedName>
        <fullName evidence="2">Uncharacterized protein</fullName>
    </submittedName>
</protein>
<sequence length="143" mass="16007">MVNITLCNIIAYFSAVLTFFGSIFSCFFLVIDVKNLNRPVKKSDGTMWFVTESDVASMAIDTISNVAIFIASVFLIIGIKRRHHTFVAPWVFVVAICVVLNLLKLIPNQETLLQSLVSVDPPAWDSCEQRSGCNFELQSVWCP</sequence>
<organism evidence="2 3">
    <name type="scientific">Stomoxys calcitrans</name>
    <name type="common">Stable fly</name>
    <name type="synonym">Conops calcitrans</name>
    <dbReference type="NCBI Taxonomy" id="35570"/>
    <lineage>
        <taxon>Eukaryota</taxon>
        <taxon>Metazoa</taxon>
        <taxon>Ecdysozoa</taxon>
        <taxon>Arthropoda</taxon>
        <taxon>Hexapoda</taxon>
        <taxon>Insecta</taxon>
        <taxon>Pterygota</taxon>
        <taxon>Neoptera</taxon>
        <taxon>Endopterygota</taxon>
        <taxon>Diptera</taxon>
        <taxon>Brachycera</taxon>
        <taxon>Muscomorpha</taxon>
        <taxon>Muscoidea</taxon>
        <taxon>Muscidae</taxon>
        <taxon>Stomoxys</taxon>
    </lineage>
</organism>
<keyword evidence="1" id="KW-0472">Membrane</keyword>
<dbReference type="Proteomes" id="UP000095300">
    <property type="component" value="Unassembled WGS sequence"/>
</dbReference>
<dbReference type="EnsemblMetazoa" id="SCAU015064-RA">
    <property type="protein sequence ID" value="SCAU015064-PA"/>
    <property type="gene ID" value="SCAU015064"/>
</dbReference>
<keyword evidence="3" id="KW-1185">Reference proteome</keyword>
<feature type="transmembrane region" description="Helical" evidence="1">
    <location>
        <begin position="86"/>
        <end position="106"/>
    </location>
</feature>
<reference evidence="2" key="1">
    <citation type="submission" date="2020-05" db="UniProtKB">
        <authorList>
            <consortium name="EnsemblMetazoa"/>
        </authorList>
    </citation>
    <scope>IDENTIFICATION</scope>
    <source>
        <strain evidence="2">USDA</strain>
    </source>
</reference>
<dbReference type="AlphaFoldDB" id="A0A1I8Q994"/>
<keyword evidence="1" id="KW-0812">Transmembrane</keyword>
<feature type="transmembrane region" description="Helical" evidence="1">
    <location>
        <begin position="55"/>
        <end position="79"/>
    </location>
</feature>
<evidence type="ECO:0000313" key="2">
    <source>
        <dbReference type="EnsemblMetazoa" id="SCAU015064-PA"/>
    </source>
</evidence>